<dbReference type="InterPro" id="IPR047021">
    <property type="entry name" value="REXO1/3/4-like"/>
</dbReference>
<dbReference type="Gene3D" id="3.30.420.10">
    <property type="entry name" value="Ribonuclease H-like superfamily/Ribonuclease H"/>
    <property type="match status" value="1"/>
</dbReference>
<feature type="domain" description="Exonuclease" evidence="8">
    <location>
        <begin position="176"/>
        <end position="336"/>
    </location>
</feature>
<evidence type="ECO:0000313" key="9">
    <source>
        <dbReference type="EMBL" id="KAJ5069512.1"/>
    </source>
</evidence>
<evidence type="ECO:0000256" key="1">
    <source>
        <dbReference type="ARBA" id="ARBA00004123"/>
    </source>
</evidence>
<evidence type="ECO:0000256" key="5">
    <source>
        <dbReference type="ARBA" id="ARBA00022839"/>
    </source>
</evidence>
<dbReference type="PANTHER" id="PTHR12801">
    <property type="entry name" value="RNA EXONUCLEASE REXO1 / RECO3 FAMILY MEMBER-RELATED"/>
    <property type="match status" value="1"/>
</dbReference>
<accession>A0A9Q0LAX4</accession>
<dbReference type="InterPro" id="IPR012337">
    <property type="entry name" value="RNaseH-like_sf"/>
</dbReference>
<evidence type="ECO:0000259" key="8">
    <source>
        <dbReference type="SMART" id="SM00479"/>
    </source>
</evidence>
<name>A0A9Q0LAX4_ANAIG</name>
<gene>
    <name evidence="9" type="ORF">M0811_02082</name>
</gene>
<dbReference type="OrthoDB" id="206335at2759"/>
<feature type="compositionally biased region" description="Basic and acidic residues" evidence="7">
    <location>
        <begin position="104"/>
        <end position="116"/>
    </location>
</feature>
<keyword evidence="5" id="KW-0269">Exonuclease</keyword>
<dbReference type="PANTHER" id="PTHR12801:SF115">
    <property type="entry name" value="FI18136P1-RELATED"/>
    <property type="match status" value="1"/>
</dbReference>
<comment type="similarity">
    <text evidence="2">Belongs to the REXO1/REXO3 family.</text>
</comment>
<dbReference type="SUPFAM" id="SSF53098">
    <property type="entry name" value="Ribonuclease H-like"/>
    <property type="match status" value="1"/>
</dbReference>
<keyword evidence="4" id="KW-0378">Hydrolase</keyword>
<comment type="caution">
    <text evidence="9">The sequence shown here is derived from an EMBL/GenBank/DDBJ whole genome shotgun (WGS) entry which is preliminary data.</text>
</comment>
<reference evidence="9" key="1">
    <citation type="submission" date="2022-10" db="EMBL/GenBank/DDBJ databases">
        <title>Novel sulphate-reducing endosymbionts in the free-living metamonad Anaeramoeba.</title>
        <authorList>
            <person name="Jerlstrom-Hultqvist J."/>
            <person name="Cepicka I."/>
            <person name="Gallot-Lavallee L."/>
            <person name="Salas-Leiva D."/>
            <person name="Curtis B.A."/>
            <person name="Zahonova K."/>
            <person name="Pipaliya S."/>
            <person name="Dacks J."/>
            <person name="Roger A.J."/>
        </authorList>
    </citation>
    <scope>NUCLEOTIDE SEQUENCE</scope>
    <source>
        <strain evidence="9">BMAN</strain>
    </source>
</reference>
<dbReference type="CDD" id="cd06145">
    <property type="entry name" value="REX1_like"/>
    <property type="match status" value="1"/>
</dbReference>
<dbReference type="OMA" id="FISMECE"/>
<dbReference type="InterPro" id="IPR013520">
    <property type="entry name" value="Ribonucl_H"/>
</dbReference>
<organism evidence="9 10">
    <name type="scientific">Anaeramoeba ignava</name>
    <name type="common">Anaerobic marine amoeba</name>
    <dbReference type="NCBI Taxonomy" id="1746090"/>
    <lineage>
        <taxon>Eukaryota</taxon>
        <taxon>Metamonada</taxon>
        <taxon>Anaeramoebidae</taxon>
        <taxon>Anaeramoeba</taxon>
    </lineage>
</organism>
<evidence type="ECO:0000256" key="6">
    <source>
        <dbReference type="ARBA" id="ARBA00023242"/>
    </source>
</evidence>
<proteinExistence type="inferred from homology"/>
<evidence type="ECO:0000256" key="7">
    <source>
        <dbReference type="SAM" id="MobiDB-lite"/>
    </source>
</evidence>
<dbReference type="GO" id="GO:0005634">
    <property type="term" value="C:nucleus"/>
    <property type="evidence" value="ECO:0007669"/>
    <property type="project" value="UniProtKB-SubCell"/>
</dbReference>
<keyword evidence="3" id="KW-0540">Nuclease</keyword>
<evidence type="ECO:0000256" key="2">
    <source>
        <dbReference type="ARBA" id="ARBA00006357"/>
    </source>
</evidence>
<dbReference type="GO" id="GO:0004527">
    <property type="term" value="F:exonuclease activity"/>
    <property type="evidence" value="ECO:0007669"/>
    <property type="project" value="UniProtKB-KW"/>
</dbReference>
<dbReference type="GO" id="GO:0003676">
    <property type="term" value="F:nucleic acid binding"/>
    <property type="evidence" value="ECO:0007669"/>
    <property type="project" value="InterPro"/>
</dbReference>
<feature type="region of interest" description="Disordered" evidence="7">
    <location>
        <begin position="97"/>
        <end position="116"/>
    </location>
</feature>
<dbReference type="InterPro" id="IPR034922">
    <property type="entry name" value="REX1-like_exo"/>
</dbReference>
<dbReference type="Proteomes" id="UP001149090">
    <property type="component" value="Unassembled WGS sequence"/>
</dbReference>
<evidence type="ECO:0000256" key="4">
    <source>
        <dbReference type="ARBA" id="ARBA00022801"/>
    </source>
</evidence>
<dbReference type="InterPro" id="IPR036397">
    <property type="entry name" value="RNaseH_sf"/>
</dbReference>
<keyword evidence="10" id="KW-1185">Reference proteome</keyword>
<evidence type="ECO:0000313" key="10">
    <source>
        <dbReference type="Proteomes" id="UP001149090"/>
    </source>
</evidence>
<protein>
    <recommendedName>
        <fullName evidence="8">Exonuclease domain-containing protein</fullName>
    </recommendedName>
</protein>
<keyword evidence="6" id="KW-0539">Nucleus</keyword>
<dbReference type="EMBL" id="JAPDFW010000103">
    <property type="protein sequence ID" value="KAJ5069512.1"/>
    <property type="molecule type" value="Genomic_DNA"/>
</dbReference>
<dbReference type="SMART" id="SM00479">
    <property type="entry name" value="EXOIII"/>
    <property type="match status" value="1"/>
</dbReference>
<evidence type="ECO:0000256" key="3">
    <source>
        <dbReference type="ARBA" id="ARBA00022722"/>
    </source>
</evidence>
<comment type="subcellular location">
    <subcellularLocation>
        <location evidence="1">Nucleus</location>
    </subcellularLocation>
</comment>
<sequence length="522" mass="61183">MEKKFSILSFQLQDLLLWLIEENPNKEINWIKFNKKDFDNIIFITCDDLNQKLVFDYKDQLQTIYKLMTQGTAINTYSPGREDKCYPGIPSILKMKQKKKSSKKEKEKEETQSIQKKEETDKLIQNKNFKFKADSFINSNQTSDFFEQCEKSNLGFVKTKSFYSQETNFPYDSKSKIFAIDCEMCGTEKGSEVTKICIIDDNFRQIYSELVVPDSPIRDLRTRFSGITLEDMSKARKTLKDVQEDILKIIPSEACIVGHSILHDFLCLKLIHTNVLDTAALYSHDKVKEFHPALKRLSEKFLFTPIQQNVEKGHNPFEDATTSLKLLFLKMIHGPDFGIENDNQLRSYFGNYEEDESLIFEIISQKRELYLIDTEMVLKRFKIRTQAYPFIVTKDEEIPSKFEEVFKSIQIRKSNKPNFIWAQFQSLKQFFFSVFDDKHPTVKNRLELILTRIDQYFSTILEMVPKNSLIIFYLPEGNGKELNQLKQEKEADQIKFESTLKNKLIQVAQETKKGATIFLQVD</sequence>
<dbReference type="AlphaFoldDB" id="A0A9Q0LAX4"/>